<keyword evidence="1" id="KW-0472">Membrane</keyword>
<reference evidence="3" key="1">
    <citation type="journal article" date="2019" name="Int. J. Syst. Evol. Microbiol.">
        <title>The Global Catalogue of Microorganisms (GCM) 10K type strain sequencing project: providing services to taxonomists for standard genome sequencing and annotation.</title>
        <authorList>
            <consortium name="The Broad Institute Genomics Platform"/>
            <consortium name="The Broad Institute Genome Sequencing Center for Infectious Disease"/>
            <person name="Wu L."/>
            <person name="Ma J."/>
        </authorList>
    </citation>
    <scope>NUCLEOTIDE SEQUENCE [LARGE SCALE GENOMIC DNA]</scope>
    <source>
        <strain evidence="3">CGMCC 1.16275</strain>
    </source>
</reference>
<accession>A0ABW2KU84</accession>
<dbReference type="Proteomes" id="UP001596456">
    <property type="component" value="Unassembled WGS sequence"/>
</dbReference>
<evidence type="ECO:0000313" key="3">
    <source>
        <dbReference type="Proteomes" id="UP001596456"/>
    </source>
</evidence>
<evidence type="ECO:0000313" key="2">
    <source>
        <dbReference type="EMBL" id="MFC7332885.1"/>
    </source>
</evidence>
<dbReference type="InterPro" id="IPR005325">
    <property type="entry name" value="DUF308_memb"/>
</dbReference>
<comment type="caution">
    <text evidence="2">The sequence shown here is derived from an EMBL/GenBank/DDBJ whole genome shotgun (WGS) entry which is preliminary data.</text>
</comment>
<dbReference type="InterPro" id="IPR052712">
    <property type="entry name" value="Acid_resist_chaperone_HdeD"/>
</dbReference>
<keyword evidence="1" id="KW-0812">Transmembrane</keyword>
<sequence length="210" mass="21865">MTHDPAYPAAMLPDTGRMAVLARNWWAFLLRGLLGLLFGLVAILLPGPALLSLALLLAVFLLADGVLAIVAGVRAAQKGDRWTALALEGVAGIAVGILALSWPGATVLVLIWLVGAWAIFTGVLELVAARAVTGTAGRIWLVLGGVLSVLLGILMIAVPFPAGGAAVVFLVGAYAILFGSVMIAWSFQLRRLDRRLHARGTAPRGAVPHT</sequence>
<dbReference type="PANTHER" id="PTHR34989">
    <property type="entry name" value="PROTEIN HDED"/>
    <property type="match status" value="1"/>
</dbReference>
<dbReference type="PANTHER" id="PTHR34989:SF1">
    <property type="entry name" value="PROTEIN HDED"/>
    <property type="match status" value="1"/>
</dbReference>
<feature type="transmembrane region" description="Helical" evidence="1">
    <location>
        <begin position="108"/>
        <end position="127"/>
    </location>
</feature>
<feature type="transmembrane region" description="Helical" evidence="1">
    <location>
        <begin position="51"/>
        <end position="70"/>
    </location>
</feature>
<proteinExistence type="predicted"/>
<dbReference type="Pfam" id="PF03729">
    <property type="entry name" value="DUF308"/>
    <property type="match status" value="2"/>
</dbReference>
<organism evidence="2 3">
    <name type="scientific">Rhodocista pekingensis</name>
    <dbReference type="NCBI Taxonomy" id="201185"/>
    <lineage>
        <taxon>Bacteria</taxon>
        <taxon>Pseudomonadati</taxon>
        <taxon>Pseudomonadota</taxon>
        <taxon>Alphaproteobacteria</taxon>
        <taxon>Rhodospirillales</taxon>
        <taxon>Azospirillaceae</taxon>
        <taxon>Rhodocista</taxon>
    </lineage>
</organism>
<gene>
    <name evidence="2" type="ORF">ACFQPS_06890</name>
</gene>
<feature type="transmembrane region" description="Helical" evidence="1">
    <location>
        <begin position="166"/>
        <end position="187"/>
    </location>
</feature>
<feature type="transmembrane region" description="Helical" evidence="1">
    <location>
        <begin position="25"/>
        <end position="45"/>
    </location>
</feature>
<dbReference type="EMBL" id="JBHTCM010000007">
    <property type="protein sequence ID" value="MFC7332885.1"/>
    <property type="molecule type" value="Genomic_DNA"/>
</dbReference>
<feature type="transmembrane region" description="Helical" evidence="1">
    <location>
        <begin position="82"/>
        <end position="102"/>
    </location>
</feature>
<feature type="transmembrane region" description="Helical" evidence="1">
    <location>
        <begin position="139"/>
        <end position="160"/>
    </location>
</feature>
<dbReference type="RefSeq" id="WP_377357616.1">
    <property type="nucleotide sequence ID" value="NZ_JBHTCM010000007.1"/>
</dbReference>
<name>A0ABW2KU84_9PROT</name>
<protein>
    <submittedName>
        <fullName evidence="2">HdeD family acid-resistance protein</fullName>
    </submittedName>
</protein>
<keyword evidence="1" id="KW-1133">Transmembrane helix</keyword>
<keyword evidence="3" id="KW-1185">Reference proteome</keyword>
<evidence type="ECO:0000256" key="1">
    <source>
        <dbReference type="SAM" id="Phobius"/>
    </source>
</evidence>